<keyword evidence="2" id="KW-1185">Reference proteome</keyword>
<evidence type="ECO:0000313" key="1">
    <source>
        <dbReference type="EMBL" id="GMR30954.1"/>
    </source>
</evidence>
<dbReference type="EMBL" id="BTRK01000001">
    <property type="protein sequence ID" value="GMR30954.1"/>
    <property type="molecule type" value="Genomic_DNA"/>
</dbReference>
<gene>
    <name evidence="1" type="ORF">PMAYCL1PPCAC_01149</name>
</gene>
<name>A0AAN4Z091_9BILA</name>
<protein>
    <submittedName>
        <fullName evidence="1">Uncharacterized protein</fullName>
    </submittedName>
</protein>
<dbReference type="Proteomes" id="UP001328107">
    <property type="component" value="Unassembled WGS sequence"/>
</dbReference>
<feature type="non-terminal residue" evidence="1">
    <location>
        <position position="1"/>
    </location>
</feature>
<feature type="non-terminal residue" evidence="1">
    <location>
        <position position="216"/>
    </location>
</feature>
<sequence length="216" mass="24719">QSSIVAATDSGDLNALCRETAILELEDTHKVDQHTEYPSWESLPWPASKRIYFNLRTNEECTDLANLTQVSRHYYSEVHQFMHREDNRPGVKYVHLLKTENEMKMKIGLYPSNRPFYNLSKLKVERFTRWGGSVDPLLYFTLNGPADPILQQVSDLLASHIKSTHISGDDFTHDEFSICVRVMHNSIFGRLVVNTETLDDTTAAHILSLSSHAKEI</sequence>
<proteinExistence type="predicted"/>
<comment type="caution">
    <text evidence="1">The sequence shown here is derived from an EMBL/GenBank/DDBJ whole genome shotgun (WGS) entry which is preliminary data.</text>
</comment>
<evidence type="ECO:0000313" key="2">
    <source>
        <dbReference type="Proteomes" id="UP001328107"/>
    </source>
</evidence>
<reference evidence="2" key="1">
    <citation type="submission" date="2022-10" db="EMBL/GenBank/DDBJ databases">
        <title>Genome assembly of Pristionchus species.</title>
        <authorList>
            <person name="Yoshida K."/>
            <person name="Sommer R.J."/>
        </authorList>
    </citation>
    <scope>NUCLEOTIDE SEQUENCE [LARGE SCALE GENOMIC DNA]</scope>
    <source>
        <strain evidence="2">RS5460</strain>
    </source>
</reference>
<dbReference type="AlphaFoldDB" id="A0AAN4Z091"/>
<accession>A0AAN4Z091</accession>
<organism evidence="1 2">
    <name type="scientific">Pristionchus mayeri</name>
    <dbReference type="NCBI Taxonomy" id="1317129"/>
    <lineage>
        <taxon>Eukaryota</taxon>
        <taxon>Metazoa</taxon>
        <taxon>Ecdysozoa</taxon>
        <taxon>Nematoda</taxon>
        <taxon>Chromadorea</taxon>
        <taxon>Rhabditida</taxon>
        <taxon>Rhabditina</taxon>
        <taxon>Diplogasteromorpha</taxon>
        <taxon>Diplogasteroidea</taxon>
        <taxon>Neodiplogasteridae</taxon>
        <taxon>Pristionchus</taxon>
    </lineage>
</organism>